<evidence type="ECO:0000313" key="2">
    <source>
        <dbReference type="EMBL" id="MFC3861250.1"/>
    </source>
</evidence>
<name>A0ABV8AAN7_9DEIO</name>
<keyword evidence="1" id="KW-0732">Signal</keyword>
<evidence type="ECO:0000256" key="1">
    <source>
        <dbReference type="SAM" id="SignalP"/>
    </source>
</evidence>
<feature type="signal peptide" evidence="1">
    <location>
        <begin position="1"/>
        <end position="17"/>
    </location>
</feature>
<protein>
    <submittedName>
        <fullName evidence="2">Uncharacterized protein</fullName>
    </submittedName>
</protein>
<dbReference type="Proteomes" id="UP001595748">
    <property type="component" value="Unassembled WGS sequence"/>
</dbReference>
<organism evidence="2 3">
    <name type="scientific">Deinococcus antarcticus</name>
    <dbReference type="NCBI Taxonomy" id="1298767"/>
    <lineage>
        <taxon>Bacteria</taxon>
        <taxon>Thermotogati</taxon>
        <taxon>Deinococcota</taxon>
        <taxon>Deinococci</taxon>
        <taxon>Deinococcales</taxon>
        <taxon>Deinococcaceae</taxon>
        <taxon>Deinococcus</taxon>
    </lineage>
</organism>
<evidence type="ECO:0000313" key="3">
    <source>
        <dbReference type="Proteomes" id="UP001595748"/>
    </source>
</evidence>
<dbReference type="RefSeq" id="WP_380077959.1">
    <property type="nucleotide sequence ID" value="NZ_JBHRZF010000134.1"/>
</dbReference>
<dbReference type="EMBL" id="JBHRZF010000134">
    <property type="protein sequence ID" value="MFC3861250.1"/>
    <property type="molecule type" value="Genomic_DNA"/>
</dbReference>
<reference evidence="3" key="1">
    <citation type="journal article" date="2019" name="Int. J. Syst. Evol. Microbiol.">
        <title>The Global Catalogue of Microorganisms (GCM) 10K type strain sequencing project: providing services to taxonomists for standard genome sequencing and annotation.</title>
        <authorList>
            <consortium name="The Broad Institute Genomics Platform"/>
            <consortium name="The Broad Institute Genome Sequencing Center for Infectious Disease"/>
            <person name="Wu L."/>
            <person name="Ma J."/>
        </authorList>
    </citation>
    <scope>NUCLEOTIDE SEQUENCE [LARGE SCALE GENOMIC DNA]</scope>
    <source>
        <strain evidence="3">CCTCC AB 2013263</strain>
    </source>
</reference>
<dbReference type="Gene3D" id="2.130.10.10">
    <property type="entry name" value="YVTN repeat-like/Quinoprotein amine dehydrogenase"/>
    <property type="match status" value="1"/>
</dbReference>
<dbReference type="SUPFAM" id="SSF50993">
    <property type="entry name" value="Peptidase/esterase 'gauge' domain"/>
    <property type="match status" value="1"/>
</dbReference>
<proteinExistence type="predicted"/>
<keyword evidence="3" id="KW-1185">Reference proteome</keyword>
<sequence length="364" mass="39780">MRLASVVALLTLSVAGAVSPVALPVPEIQNPVALTAVTHVNGQVRLAWTEKAANFQLHAAVLSKNGWEQQGGVLNEDPTFNALQLMSRTGPDGRWWLGWAEDAGIAHVDSWLMRVWDGQSWQVKVSAVRRNLSDAGRSRSFDVMKNGVPTLLWTDLAVPGAWAASVRPLRWDGKTWLPDAVLSDIKFAGFAPDVRVGPGGLRTVVFLEGNYASMNVVVMRETLPDRWERLRPPLNRTPGSFTTQPRLNLTPFGQTVVAWIEGGDEDPDRVFVSRWNGRAWQRLGGALSAGNEMAETLALALGHDGQPRAAWLADGKLRAAQWTGSHWEALTLPGTRNVTGVSLSEDGEFLAASVNGKLHLWNWP</sequence>
<feature type="chain" id="PRO_5046163044" evidence="1">
    <location>
        <begin position="18"/>
        <end position="364"/>
    </location>
</feature>
<gene>
    <name evidence="2" type="ORF">ACFOPQ_10815</name>
</gene>
<comment type="caution">
    <text evidence="2">The sequence shown here is derived from an EMBL/GenBank/DDBJ whole genome shotgun (WGS) entry which is preliminary data.</text>
</comment>
<accession>A0ABV8AAN7</accession>
<dbReference type="InterPro" id="IPR015943">
    <property type="entry name" value="WD40/YVTN_repeat-like_dom_sf"/>
</dbReference>